<proteinExistence type="predicted"/>
<feature type="region of interest" description="Disordered" evidence="1">
    <location>
        <begin position="281"/>
        <end position="300"/>
    </location>
</feature>
<feature type="region of interest" description="Disordered" evidence="1">
    <location>
        <begin position="252"/>
        <end position="274"/>
    </location>
</feature>
<feature type="region of interest" description="Disordered" evidence="1">
    <location>
        <begin position="27"/>
        <end position="50"/>
    </location>
</feature>
<dbReference type="Proteomes" id="UP000812966">
    <property type="component" value="Unassembled WGS sequence"/>
</dbReference>
<organism evidence="2 3">
    <name type="scientific">Filobasidium floriforme</name>
    <dbReference type="NCBI Taxonomy" id="5210"/>
    <lineage>
        <taxon>Eukaryota</taxon>
        <taxon>Fungi</taxon>
        <taxon>Dikarya</taxon>
        <taxon>Basidiomycota</taxon>
        <taxon>Agaricomycotina</taxon>
        <taxon>Tremellomycetes</taxon>
        <taxon>Filobasidiales</taxon>
        <taxon>Filobasidiaceae</taxon>
        <taxon>Filobasidium</taxon>
    </lineage>
</organism>
<evidence type="ECO:0000313" key="3">
    <source>
        <dbReference type="Proteomes" id="UP000812966"/>
    </source>
</evidence>
<keyword evidence="3" id="KW-1185">Reference proteome</keyword>
<comment type="caution">
    <text evidence="2">The sequence shown here is derived from an EMBL/GenBank/DDBJ whole genome shotgun (WGS) entry which is preliminary data.</text>
</comment>
<reference evidence="2" key="1">
    <citation type="submission" date="2020-04" db="EMBL/GenBank/DDBJ databases">
        <title>Analysis of mating type loci in Filobasidium floriforme.</title>
        <authorList>
            <person name="Nowrousian M."/>
        </authorList>
    </citation>
    <scope>NUCLEOTIDE SEQUENCE</scope>
    <source>
        <strain evidence="2">CBS 6242</strain>
    </source>
</reference>
<protein>
    <submittedName>
        <fullName evidence="2">Uncharacterized protein</fullName>
    </submittedName>
</protein>
<feature type="region of interest" description="Disordered" evidence="1">
    <location>
        <begin position="330"/>
        <end position="359"/>
    </location>
</feature>
<gene>
    <name evidence="2" type="ORF">FFLO_06080</name>
</gene>
<accession>A0A8K0JG26</accession>
<dbReference type="AlphaFoldDB" id="A0A8K0JG26"/>
<evidence type="ECO:0000313" key="2">
    <source>
        <dbReference type="EMBL" id="KAG7528524.1"/>
    </source>
</evidence>
<dbReference type="EMBL" id="JABELV010000178">
    <property type="protein sequence ID" value="KAG7528524.1"/>
    <property type="molecule type" value="Genomic_DNA"/>
</dbReference>
<evidence type="ECO:0000256" key="1">
    <source>
        <dbReference type="SAM" id="MobiDB-lite"/>
    </source>
</evidence>
<sequence length="458" mass="49852">MSSSDSVIFLTDASTYSSLRQALLARDDVRAPQTSTGSRSDHKSEANISTDARNATEEILTYKIDNKYYTADISLYLCCVSGPSSTFPSSQSSSSSSPIGSRSPTTNIPLVFRSLCLPEGGEGAAQAFVWAFSDESMIATGSGSNDLPKPPPEYLQTILEHQPAMELSYALYLSNRGGSRTGTSEEDIRVRGSEEFDAFGWEFVHHSLNEGDATIARDEEVGVPRDLDEEDLQEEDGLKVIFDSLQTIMWEGMKRKPKSATSKPKPNREVDREDVERHIVPLAPGTNPDLNSDLDSSLGQGLGAVEKEGVISRDLADSKRMEDDLEAWLSDKPGAVSPTPASLPASADNAGGKDDATASIGFEDDFGPFLSNSSSYALNPNTRAEDPDLDLDLDLDQEVNLEAILDQLNRTRAELGMFENEDERRVRAGKEVGRLLGMMGLDLDDDDDDDDGVRDETI</sequence>
<name>A0A8K0JG26_9TREE</name>
<feature type="compositionally biased region" description="Polar residues" evidence="1">
    <location>
        <begin position="288"/>
        <end position="299"/>
    </location>
</feature>